<dbReference type="InterPro" id="IPR044943">
    <property type="entry name" value="NOS_dom_1"/>
</dbReference>
<dbReference type="InterPro" id="IPR044940">
    <property type="entry name" value="NOS_dom_2"/>
</dbReference>
<comment type="subunit">
    <text evidence="11">Homodimer.</text>
</comment>
<dbReference type="InterPro" id="IPR050607">
    <property type="entry name" value="NOS"/>
</dbReference>
<dbReference type="InterPro" id="IPR044944">
    <property type="entry name" value="NOS_dom_3"/>
</dbReference>
<dbReference type="GO" id="GO:0020037">
    <property type="term" value="F:heme binding"/>
    <property type="evidence" value="ECO:0007669"/>
    <property type="project" value="InterPro"/>
</dbReference>
<evidence type="ECO:0000256" key="7">
    <source>
        <dbReference type="ARBA" id="ARBA00022723"/>
    </source>
</evidence>
<proteinExistence type="inferred from homology"/>
<sequence>MTTQRTVLEEAEAFIRICGDELGWGADRTNDRLLEVRRRIAESGSYEHTEEELRLGARLAWRNSNRCIGRLFWETLEVVDVRQLETEEQIAEALLRHIGTATNGGRIRPTITVFRQAGRPGREIRIENYQLIRYAGYETEEGIVGDPDSVDFTKRCLELGWQGERTAFDVLPLVVRIGDRTPRLFPIPRELVLEVPLSHPELPGLADLQLKWYAVPIVSNMILEIGGVSYTAAPFNGWYMGTEIGARNLADERRYNLLPAVASLMGLDMRHESYLWRDRALVELNVAVLHSYKKHGVMIVDHHTAAQQFTRFEERESRCGRGVTGDWTWLIPPLSPATTPIFHNHYEDRIVTPNFFHPDRDGTATGDIGVCPVSGTQRAFTP</sequence>
<evidence type="ECO:0000256" key="5">
    <source>
        <dbReference type="ARBA" id="ARBA00018859"/>
    </source>
</evidence>
<keyword evidence="7 11" id="KW-0479">Metal-binding</keyword>
<dbReference type="PIRSF" id="PIRSF037219">
    <property type="entry name" value="NOS_oxygenase"/>
    <property type="match status" value="1"/>
</dbReference>
<evidence type="ECO:0000256" key="2">
    <source>
        <dbReference type="ARBA" id="ARBA00002642"/>
    </source>
</evidence>
<dbReference type="InterPro" id="IPR017142">
    <property type="entry name" value="Nitric_oxide_synthase_Oase-su"/>
</dbReference>
<dbReference type="GO" id="GO:0004517">
    <property type="term" value="F:nitric-oxide synthase activity"/>
    <property type="evidence" value="ECO:0007669"/>
    <property type="project" value="InterPro"/>
</dbReference>
<dbReference type="PANTHER" id="PTHR43410">
    <property type="entry name" value="NITRIC OXIDE SYNTHASE OXYGENASE"/>
    <property type="match status" value="1"/>
</dbReference>
<evidence type="ECO:0000259" key="13">
    <source>
        <dbReference type="PROSITE" id="PS60001"/>
    </source>
</evidence>
<name>A0A927H3S6_9BACL</name>
<evidence type="ECO:0000256" key="6">
    <source>
        <dbReference type="ARBA" id="ARBA00022617"/>
    </source>
</evidence>
<dbReference type="SUPFAM" id="SSF56512">
    <property type="entry name" value="Nitric oxide (NO) synthase oxygenase domain"/>
    <property type="match status" value="1"/>
</dbReference>
<dbReference type="GO" id="GO:0006809">
    <property type="term" value="P:nitric oxide biosynthetic process"/>
    <property type="evidence" value="ECO:0007669"/>
    <property type="project" value="InterPro"/>
</dbReference>
<dbReference type="Pfam" id="PF02898">
    <property type="entry name" value="NO_synthase"/>
    <property type="match status" value="1"/>
</dbReference>
<dbReference type="InterPro" id="IPR036119">
    <property type="entry name" value="NOS_N_sf"/>
</dbReference>
<evidence type="ECO:0000256" key="4">
    <source>
        <dbReference type="ARBA" id="ARBA00012735"/>
    </source>
</evidence>
<dbReference type="RefSeq" id="WP_190932256.1">
    <property type="nucleotide sequence ID" value="NZ_JACXJA010000064.1"/>
</dbReference>
<evidence type="ECO:0000256" key="1">
    <source>
        <dbReference type="ARBA" id="ARBA00001971"/>
    </source>
</evidence>
<keyword evidence="6 11" id="KW-0349">Heme</keyword>
<dbReference type="EMBL" id="JACXJA010000064">
    <property type="protein sequence ID" value="MBD2866627.1"/>
    <property type="molecule type" value="Genomic_DNA"/>
</dbReference>
<comment type="cofactor">
    <cofactor evidence="1 11 12">
        <name>heme</name>
        <dbReference type="ChEBI" id="CHEBI:30413"/>
    </cofactor>
</comment>
<dbReference type="AlphaFoldDB" id="A0A927H3S6"/>
<accession>A0A927H3S6</accession>
<protein>
    <recommendedName>
        <fullName evidence="5 11">Nitric oxide synthase oxygenase</fullName>
        <ecNumber evidence="4 11">1.14.14.47</ecNumber>
    </recommendedName>
</protein>
<organism evidence="14 15">
    <name type="scientific">Paenibacillus oceani</name>
    <dbReference type="NCBI Taxonomy" id="2772510"/>
    <lineage>
        <taxon>Bacteria</taxon>
        <taxon>Bacillati</taxon>
        <taxon>Bacillota</taxon>
        <taxon>Bacilli</taxon>
        <taxon>Bacillales</taxon>
        <taxon>Paenibacillaceae</taxon>
        <taxon>Paenibacillus</taxon>
    </lineage>
</organism>
<dbReference type="Gene3D" id="3.90.340.10">
    <property type="entry name" value="Nitric Oxide Synthase, Chain A, domain 1"/>
    <property type="match status" value="1"/>
</dbReference>
<keyword evidence="15" id="KW-1185">Reference proteome</keyword>
<comment type="catalytic activity">
    <reaction evidence="10">
        <text>3 reduced [flavodoxin] + 2 L-arginine + 4 O2 = 3 oxidized [flavodoxin] + 2 L-citrulline + 2 nitric oxide + 4 H2O + 5 H(+)</text>
        <dbReference type="Rhea" id="RHEA:52324"/>
        <dbReference type="Rhea" id="RHEA-COMP:10622"/>
        <dbReference type="Rhea" id="RHEA-COMP:10623"/>
        <dbReference type="ChEBI" id="CHEBI:15377"/>
        <dbReference type="ChEBI" id="CHEBI:15378"/>
        <dbReference type="ChEBI" id="CHEBI:15379"/>
        <dbReference type="ChEBI" id="CHEBI:16480"/>
        <dbReference type="ChEBI" id="CHEBI:32682"/>
        <dbReference type="ChEBI" id="CHEBI:57618"/>
        <dbReference type="ChEBI" id="CHEBI:57743"/>
        <dbReference type="ChEBI" id="CHEBI:58210"/>
        <dbReference type="EC" id="1.14.14.47"/>
    </reaction>
</comment>
<dbReference type="CDD" id="cd00575">
    <property type="entry name" value="NOS_oxygenase"/>
    <property type="match status" value="1"/>
</dbReference>
<reference evidence="14" key="1">
    <citation type="submission" date="2020-09" db="EMBL/GenBank/DDBJ databases">
        <title>A novel bacterium of genus Paenibacillus, isolated from South China Sea.</title>
        <authorList>
            <person name="Huang H."/>
            <person name="Mo K."/>
            <person name="Hu Y."/>
        </authorList>
    </citation>
    <scope>NUCLEOTIDE SEQUENCE</scope>
    <source>
        <strain evidence="14">IB182363</strain>
    </source>
</reference>
<dbReference type="PANTHER" id="PTHR43410:SF1">
    <property type="entry name" value="NITRIC OXIDE SYNTHASE"/>
    <property type="match status" value="1"/>
</dbReference>
<comment type="function">
    <text evidence="2 11">Catalyzes the production of nitric oxide.</text>
</comment>
<comment type="caution">
    <text evidence="14">The sequence shown here is derived from an EMBL/GenBank/DDBJ whole genome shotgun (WGS) entry which is preliminary data.</text>
</comment>
<dbReference type="GO" id="GO:0046872">
    <property type="term" value="F:metal ion binding"/>
    <property type="evidence" value="ECO:0007669"/>
    <property type="project" value="UniProtKB-KW"/>
</dbReference>
<evidence type="ECO:0000256" key="3">
    <source>
        <dbReference type="ARBA" id="ARBA00005411"/>
    </source>
</evidence>
<keyword evidence="8 11" id="KW-0560">Oxidoreductase</keyword>
<evidence type="ECO:0000256" key="10">
    <source>
        <dbReference type="ARBA" id="ARBA00048713"/>
    </source>
</evidence>
<keyword evidence="9 11" id="KW-0408">Iron</keyword>
<evidence type="ECO:0000313" key="14">
    <source>
        <dbReference type="EMBL" id="MBD2866627.1"/>
    </source>
</evidence>
<dbReference type="Proteomes" id="UP000639396">
    <property type="component" value="Unassembled WGS sequence"/>
</dbReference>
<feature type="binding site" description="axial binding residue" evidence="12">
    <location>
        <position position="67"/>
    </location>
    <ligand>
        <name>heme</name>
        <dbReference type="ChEBI" id="CHEBI:30413"/>
    </ligand>
    <ligandPart>
        <name>Fe</name>
        <dbReference type="ChEBI" id="CHEBI:18248"/>
    </ligandPart>
</feature>
<evidence type="ECO:0000256" key="9">
    <source>
        <dbReference type="ARBA" id="ARBA00023004"/>
    </source>
</evidence>
<evidence type="ECO:0000256" key="8">
    <source>
        <dbReference type="ARBA" id="ARBA00023002"/>
    </source>
</evidence>
<evidence type="ECO:0000313" key="15">
    <source>
        <dbReference type="Proteomes" id="UP000639396"/>
    </source>
</evidence>
<comment type="miscellaneous">
    <text evidence="11">This protein is similar to the oxygenase domain of eukaryotic nitric oxide synthases but lacks the reductase domain which, in eukaryotes, is responsible for transfer of electrons to the ferric heme during nitric oxide synthesis.</text>
</comment>
<evidence type="ECO:0000256" key="11">
    <source>
        <dbReference type="PIRNR" id="PIRNR037219"/>
    </source>
</evidence>
<dbReference type="EC" id="1.14.14.47" evidence="4 11"/>
<dbReference type="PROSITE" id="PS60001">
    <property type="entry name" value="NOS"/>
    <property type="match status" value="1"/>
</dbReference>
<comment type="similarity">
    <text evidence="3 11">Belongs to the NOS family. Bacterial NOS oxygenase subfamily.</text>
</comment>
<gene>
    <name evidence="14" type="ORF">IDH45_32135</name>
</gene>
<dbReference type="InterPro" id="IPR004030">
    <property type="entry name" value="NOS_N"/>
</dbReference>
<feature type="domain" description="Nitric oxide synthase (NOS)" evidence="13">
    <location>
        <begin position="66"/>
        <end position="73"/>
    </location>
</feature>
<dbReference type="Gene3D" id="3.90.440.10">
    <property type="entry name" value="Nitric Oxide Synthase,Heme Domain,Chain A domain 2"/>
    <property type="match status" value="1"/>
</dbReference>
<evidence type="ECO:0000256" key="12">
    <source>
        <dbReference type="PIRSR" id="PIRSR037219-1"/>
    </source>
</evidence>
<dbReference type="Gene3D" id="3.90.1230.10">
    <property type="entry name" value="Nitric Oxide Synthase, Chain A, domain 3"/>
    <property type="match status" value="1"/>
</dbReference>